<reference evidence="11 12" key="1">
    <citation type="journal article" date="2015" name="Genome Announc.">
        <title>Complete Genome Sequence of Methylobacterium aquaticum Strain 22A, Isolated from Racomitrium japonicum Moss.</title>
        <authorList>
            <person name="Tani A."/>
            <person name="Ogura Y."/>
            <person name="Hayashi T."/>
            <person name="Kimbara K."/>
        </authorList>
    </citation>
    <scope>NUCLEOTIDE SEQUENCE [LARGE SCALE GENOMIC DNA]</scope>
    <source>
        <strain evidence="11 12">MA-22A</strain>
        <plasmid evidence="12">Plasmid pMaq22A_1p DNA</plasmid>
    </source>
</reference>
<dbReference type="RefSeq" id="WP_060850396.1">
    <property type="nucleotide sequence ID" value="NZ_AP014705.1"/>
</dbReference>
<dbReference type="GO" id="GO:0006310">
    <property type="term" value="P:DNA recombination"/>
    <property type="evidence" value="ECO:0007669"/>
    <property type="project" value="UniProtKB-KW"/>
</dbReference>
<evidence type="ECO:0000256" key="1">
    <source>
        <dbReference type="ARBA" id="ARBA00008761"/>
    </source>
</evidence>
<proteinExistence type="inferred from homology"/>
<keyword evidence="6" id="KW-0233">DNA recombination</keyword>
<dbReference type="Proteomes" id="UP000061432">
    <property type="component" value="Plasmid pMaq22A_1p"/>
</dbReference>
<evidence type="ECO:0000256" key="5">
    <source>
        <dbReference type="ARBA" id="ARBA00023125"/>
    </source>
</evidence>
<organism evidence="11 12">
    <name type="scientific">Methylobacterium aquaticum</name>
    <dbReference type="NCBI Taxonomy" id="270351"/>
    <lineage>
        <taxon>Bacteria</taxon>
        <taxon>Pseudomonadati</taxon>
        <taxon>Pseudomonadota</taxon>
        <taxon>Alphaproteobacteria</taxon>
        <taxon>Hyphomicrobiales</taxon>
        <taxon>Methylobacteriaceae</taxon>
        <taxon>Methylobacterium</taxon>
    </lineage>
</organism>
<keyword evidence="5" id="KW-0238">DNA-binding</keyword>
<dbReference type="KEGG" id="maqu:Maq22A_1p35440"/>
<keyword evidence="11" id="KW-0614">Plasmid</keyword>
<keyword evidence="3" id="KW-0479">Metal-binding</keyword>
<evidence type="ECO:0000259" key="10">
    <source>
        <dbReference type="Pfam" id="PF12323"/>
    </source>
</evidence>
<feature type="domain" description="Cas12f1-like TNB" evidence="9">
    <location>
        <begin position="302"/>
        <end position="368"/>
    </location>
</feature>
<dbReference type="GO" id="GO:0032196">
    <property type="term" value="P:transposition"/>
    <property type="evidence" value="ECO:0007669"/>
    <property type="project" value="UniProtKB-KW"/>
</dbReference>
<dbReference type="Pfam" id="PF12323">
    <property type="entry name" value="HTH_OrfB_IS605"/>
    <property type="match status" value="1"/>
</dbReference>
<dbReference type="InterPro" id="IPR001959">
    <property type="entry name" value="Transposase"/>
</dbReference>
<name>A0A0C6F972_9HYPH</name>
<evidence type="ECO:0000256" key="6">
    <source>
        <dbReference type="ARBA" id="ARBA00023172"/>
    </source>
</evidence>
<evidence type="ECO:0000259" key="8">
    <source>
        <dbReference type="Pfam" id="PF01385"/>
    </source>
</evidence>
<sequence length="409" mass="46175">MIARGFRFKLDPTPEQDALLRQFAGVCRLVYNLALEQRATWGRKHRIGYVGQAAELTRLRAELDWIRAVYVSCQQQALRDLDQAFQNFFAGRASYPQPRKRGLNDSFRFPGREVETKRLNAKWSAVRLPKLGWVKFRDTRPMQGTLKNATVSLDATGWHVSFAREIAHDARAPCPGRVGIDRGVATTLALSTGEMLRLPETLERIEVHKRKAQKVVARRKRGSNRRRRAQARVSRLQARQARIRRDFHHRVALDIARRFGVAVLEDLNTRGMTASARGTVGELGRNVRQKAGLNRVILNASWHQFATILAYKMEERGGQVVTVPARFTSQTCAACDVVDARSRESQARFVCVSCGHTDHADINAAIVIKRRANSALLDVEGLHQRPYEASTGRDLTVSENPRPLGRGRC</sequence>
<evidence type="ECO:0000256" key="4">
    <source>
        <dbReference type="ARBA" id="ARBA00022833"/>
    </source>
</evidence>
<dbReference type="GO" id="GO:0003677">
    <property type="term" value="F:DNA binding"/>
    <property type="evidence" value="ECO:0007669"/>
    <property type="project" value="UniProtKB-KW"/>
</dbReference>
<comment type="similarity">
    <text evidence="1">In the C-terminal section; belongs to the transposase 35 family.</text>
</comment>
<dbReference type="EMBL" id="AP014705">
    <property type="protein sequence ID" value="BAQ49321.1"/>
    <property type="molecule type" value="Genomic_DNA"/>
</dbReference>
<evidence type="ECO:0000256" key="7">
    <source>
        <dbReference type="SAM" id="MobiDB-lite"/>
    </source>
</evidence>
<evidence type="ECO:0000256" key="2">
    <source>
        <dbReference type="ARBA" id="ARBA00022578"/>
    </source>
</evidence>
<keyword evidence="4" id="KW-0862">Zinc</keyword>
<dbReference type="OrthoDB" id="7593314at2"/>
<dbReference type="NCBIfam" id="NF040570">
    <property type="entry name" value="guided_TnpB"/>
    <property type="match status" value="1"/>
</dbReference>
<evidence type="ECO:0000313" key="12">
    <source>
        <dbReference type="Proteomes" id="UP000061432"/>
    </source>
</evidence>
<keyword evidence="2" id="KW-0815">Transposition</keyword>
<evidence type="ECO:0000313" key="11">
    <source>
        <dbReference type="EMBL" id="BAQ49321.1"/>
    </source>
</evidence>
<accession>A0A0C6F972</accession>
<gene>
    <name evidence="11" type="ORF">Maq22A_1p35440</name>
</gene>
<evidence type="ECO:0000256" key="3">
    <source>
        <dbReference type="ARBA" id="ARBA00022723"/>
    </source>
</evidence>
<dbReference type="Pfam" id="PF01385">
    <property type="entry name" value="OrfB_IS605"/>
    <property type="match status" value="1"/>
</dbReference>
<feature type="domain" description="Probable transposase IS891/IS1136/IS1341" evidence="8">
    <location>
        <begin position="177"/>
        <end position="274"/>
    </location>
</feature>
<dbReference type="InterPro" id="IPR021027">
    <property type="entry name" value="Transposase_put_HTH"/>
</dbReference>
<geneLocation type="plasmid" evidence="12">
    <name>pMaq22A_1p DNA</name>
</geneLocation>
<dbReference type="Pfam" id="PF07282">
    <property type="entry name" value="Cas12f1-like_TNB"/>
    <property type="match status" value="1"/>
</dbReference>
<reference evidence="12" key="2">
    <citation type="submission" date="2015-01" db="EMBL/GenBank/DDBJ databases">
        <title>Complete genome sequence of Methylobacterium aquaticum strain 22A.</title>
        <authorList>
            <person name="Tani A."/>
            <person name="Ogura Y."/>
            <person name="Hayashi T."/>
        </authorList>
    </citation>
    <scope>NUCLEOTIDE SEQUENCE [LARGE SCALE GENOMIC DNA]</scope>
    <source>
        <strain evidence="12">MA-22A</strain>
        <plasmid evidence="12">Plasmid pMaq22A_1p DNA</plasmid>
    </source>
</reference>
<protein>
    <submittedName>
        <fullName evidence="11">Transposase</fullName>
    </submittedName>
</protein>
<feature type="domain" description="Transposase putative helix-turn-helix" evidence="10">
    <location>
        <begin position="1"/>
        <end position="41"/>
    </location>
</feature>
<feature type="region of interest" description="Disordered" evidence="7">
    <location>
        <begin position="390"/>
        <end position="409"/>
    </location>
</feature>
<dbReference type="PATRIC" id="fig|270351.10.peg.6390"/>
<dbReference type="InterPro" id="IPR010095">
    <property type="entry name" value="Cas12f1-like_TNB"/>
</dbReference>
<evidence type="ECO:0000259" key="9">
    <source>
        <dbReference type="Pfam" id="PF07282"/>
    </source>
</evidence>
<dbReference type="AlphaFoldDB" id="A0A0C6F972"/>
<dbReference type="GO" id="GO:0046872">
    <property type="term" value="F:metal ion binding"/>
    <property type="evidence" value="ECO:0007669"/>
    <property type="project" value="UniProtKB-KW"/>
</dbReference>